<evidence type="ECO:0000259" key="2">
    <source>
        <dbReference type="Pfam" id="PF00296"/>
    </source>
</evidence>
<dbReference type="InterPro" id="IPR050564">
    <property type="entry name" value="F420-G6PD/mer"/>
</dbReference>
<dbReference type="AlphaFoldDB" id="A0A1A3GGL2"/>
<dbReference type="InterPro" id="IPR036661">
    <property type="entry name" value="Luciferase-like_sf"/>
</dbReference>
<evidence type="ECO:0000256" key="1">
    <source>
        <dbReference type="ARBA" id="ARBA00023002"/>
    </source>
</evidence>
<dbReference type="PANTHER" id="PTHR43244:SF1">
    <property type="entry name" value="5,10-METHYLENETETRAHYDROMETHANOPTERIN REDUCTASE"/>
    <property type="match status" value="1"/>
</dbReference>
<reference evidence="3 4" key="1">
    <citation type="submission" date="2016-06" db="EMBL/GenBank/DDBJ databases">
        <authorList>
            <person name="Kjaerup R.B."/>
            <person name="Dalgaard T.S."/>
            <person name="Juul-Madsen H.R."/>
        </authorList>
    </citation>
    <scope>NUCLEOTIDE SEQUENCE [LARGE SCALE GENOMIC DNA]</scope>
    <source>
        <strain evidence="3 4">1127319.6</strain>
    </source>
</reference>
<dbReference type="OrthoDB" id="9775082at2"/>
<dbReference type="GO" id="GO:0016705">
    <property type="term" value="F:oxidoreductase activity, acting on paired donors, with incorporation or reduction of molecular oxygen"/>
    <property type="evidence" value="ECO:0007669"/>
    <property type="project" value="InterPro"/>
</dbReference>
<dbReference type="RefSeq" id="WP_064986751.1">
    <property type="nucleotide sequence ID" value="NZ_LZLC01000276.1"/>
</dbReference>
<dbReference type="InterPro" id="IPR011251">
    <property type="entry name" value="Luciferase-like_dom"/>
</dbReference>
<dbReference type="CDD" id="cd01097">
    <property type="entry name" value="Tetrahydromethanopterin_reductase"/>
    <property type="match status" value="1"/>
</dbReference>
<sequence length="384" mass="42211">MARNTGFRVGTSDVLLAARPTVDALTRADYLGAVATGVDSFWVPDHLNQLFPRSLWQPKYCGATKVIPTIDASLEPWTMLGHIAARNRVGRLRLGVAVTDTGRRNPAVTAQAAATLHLLTRGRAILGIGPGEREGNEPYGVDWSKPVARFEEAMATIRALWDSGGELVNRDSPFFPLRNAVFELPPYRGKWPEIWIAAHGPRMLRAAGRYGDAYFPAFPHQPKDYAQRLEVVRTAASDAGRDPKAVLPAVMLFVVTGRSRDDVDAALDAEVLKSFALNASDEMFGRHGAEHPLGSGFSGAQDFLPHSIDEETALSLIDAVPPSLMRDICLNGTPDEIVEQVAEWRDCGVRYVVLANLSFLRRNLRKGLASIQPFNQIVRQLKRL</sequence>
<name>A0A1A3GGL2_MYCMU</name>
<feature type="domain" description="Luciferase-like" evidence="2">
    <location>
        <begin position="36"/>
        <end position="350"/>
    </location>
</feature>
<comment type="caution">
    <text evidence="3">The sequence shown here is derived from an EMBL/GenBank/DDBJ whole genome shotgun (WGS) entry which is preliminary data.</text>
</comment>
<dbReference type="Pfam" id="PF00296">
    <property type="entry name" value="Bac_luciferase"/>
    <property type="match status" value="1"/>
</dbReference>
<dbReference type="Proteomes" id="UP000093898">
    <property type="component" value="Unassembled WGS sequence"/>
</dbReference>
<dbReference type="EMBL" id="LZLC01000276">
    <property type="protein sequence ID" value="OBJ34940.1"/>
    <property type="molecule type" value="Genomic_DNA"/>
</dbReference>
<protein>
    <submittedName>
        <fullName evidence="3">Photosystem I reaction center subunit VIII</fullName>
    </submittedName>
</protein>
<dbReference type="SUPFAM" id="SSF51679">
    <property type="entry name" value="Bacterial luciferase-like"/>
    <property type="match status" value="1"/>
</dbReference>
<keyword evidence="1" id="KW-0560">Oxidoreductase</keyword>
<dbReference type="PANTHER" id="PTHR43244">
    <property type="match status" value="1"/>
</dbReference>
<organism evidence="3 4">
    <name type="scientific">Mycolicibacterium mucogenicum</name>
    <name type="common">Mycobacterium mucogenicum</name>
    <dbReference type="NCBI Taxonomy" id="56689"/>
    <lineage>
        <taxon>Bacteria</taxon>
        <taxon>Bacillati</taxon>
        <taxon>Actinomycetota</taxon>
        <taxon>Actinomycetes</taxon>
        <taxon>Mycobacteriales</taxon>
        <taxon>Mycobacteriaceae</taxon>
        <taxon>Mycolicibacterium</taxon>
    </lineage>
</organism>
<evidence type="ECO:0000313" key="4">
    <source>
        <dbReference type="Proteomes" id="UP000093898"/>
    </source>
</evidence>
<accession>A0A1A3GGL2</accession>
<proteinExistence type="predicted"/>
<gene>
    <name evidence="3" type="ORF">A5630_10205</name>
</gene>
<evidence type="ECO:0000313" key="3">
    <source>
        <dbReference type="EMBL" id="OBJ34940.1"/>
    </source>
</evidence>
<dbReference type="Gene3D" id="3.20.20.30">
    <property type="entry name" value="Luciferase-like domain"/>
    <property type="match status" value="1"/>
</dbReference>